<evidence type="ECO:0000256" key="1">
    <source>
        <dbReference type="SAM" id="MobiDB-lite"/>
    </source>
</evidence>
<gene>
    <name evidence="2" type="ORF">NSK_005149</name>
</gene>
<feature type="compositionally biased region" description="Acidic residues" evidence="1">
    <location>
        <begin position="55"/>
        <end position="64"/>
    </location>
</feature>
<dbReference type="AlphaFoldDB" id="A0A4D9D0R6"/>
<protein>
    <submittedName>
        <fullName evidence="2">Uncharacterized protein</fullName>
    </submittedName>
</protein>
<feature type="region of interest" description="Disordered" evidence="1">
    <location>
        <begin position="112"/>
        <end position="169"/>
    </location>
</feature>
<comment type="caution">
    <text evidence="2">The sequence shown here is derived from an EMBL/GenBank/DDBJ whole genome shotgun (WGS) entry which is preliminary data.</text>
</comment>
<dbReference type="OrthoDB" id="10498012at2759"/>
<feature type="compositionally biased region" description="Acidic residues" evidence="1">
    <location>
        <begin position="141"/>
        <end position="157"/>
    </location>
</feature>
<accession>A0A4D9D0R6</accession>
<sequence>MATHPPALSGHVQAGNAGGVSCFENEEAPEYPPPPSYYRMFAPRGRLDIHRGGEDEGEEEEEEGAAAKDEEAGDGVVGKEENFPLPPPAIPLRGKPVTVFGFPVAYLDEVSNVVRRKEGQRESAAEKTGCPSGVRRSGQVEDGEDGAEGEGGEEEGAQENGWQERGEKD</sequence>
<feature type="compositionally biased region" description="Basic and acidic residues" evidence="1">
    <location>
        <begin position="45"/>
        <end position="54"/>
    </location>
</feature>
<name>A0A4D9D0R6_9STRA</name>
<evidence type="ECO:0000313" key="3">
    <source>
        <dbReference type="Proteomes" id="UP000355283"/>
    </source>
</evidence>
<organism evidence="2 3">
    <name type="scientific">Nannochloropsis salina CCMP1776</name>
    <dbReference type="NCBI Taxonomy" id="1027361"/>
    <lineage>
        <taxon>Eukaryota</taxon>
        <taxon>Sar</taxon>
        <taxon>Stramenopiles</taxon>
        <taxon>Ochrophyta</taxon>
        <taxon>Eustigmatophyceae</taxon>
        <taxon>Eustigmatales</taxon>
        <taxon>Monodopsidaceae</taxon>
        <taxon>Microchloropsis</taxon>
        <taxon>Microchloropsis salina</taxon>
    </lineage>
</organism>
<dbReference type="EMBL" id="SDOX01000023">
    <property type="protein sequence ID" value="TFJ83553.1"/>
    <property type="molecule type" value="Genomic_DNA"/>
</dbReference>
<reference evidence="2 3" key="1">
    <citation type="submission" date="2019-01" db="EMBL/GenBank/DDBJ databases">
        <title>Nuclear Genome Assembly of the Microalgal Biofuel strain Nannochloropsis salina CCMP1776.</title>
        <authorList>
            <person name="Hovde B."/>
        </authorList>
    </citation>
    <scope>NUCLEOTIDE SEQUENCE [LARGE SCALE GENOMIC DNA]</scope>
    <source>
        <strain evidence="2 3">CCMP1776</strain>
    </source>
</reference>
<keyword evidence="3" id="KW-1185">Reference proteome</keyword>
<dbReference type="Proteomes" id="UP000355283">
    <property type="component" value="Unassembled WGS sequence"/>
</dbReference>
<feature type="compositionally biased region" description="Basic and acidic residues" evidence="1">
    <location>
        <begin position="115"/>
        <end position="125"/>
    </location>
</feature>
<proteinExistence type="predicted"/>
<feature type="region of interest" description="Disordered" evidence="1">
    <location>
        <begin position="1"/>
        <end position="94"/>
    </location>
</feature>
<evidence type="ECO:0000313" key="2">
    <source>
        <dbReference type="EMBL" id="TFJ83553.1"/>
    </source>
</evidence>